<keyword evidence="6 7" id="KW-0472">Membrane</keyword>
<name>A0A395M2U8_9BACT</name>
<reference evidence="9 10" key="1">
    <citation type="journal article" date="2011" name="ISME J.">
        <title>Community ecology of hot spring cyanobacterial mats: predominant populations and their functional potential.</title>
        <authorList>
            <person name="Klatt C.G."/>
            <person name="Wood J.M."/>
            <person name="Rusch D.B."/>
            <person name="Bateson M.M."/>
            <person name="Hamamura N."/>
            <person name="Heidelberg J.F."/>
            <person name="Grossman A.R."/>
            <person name="Bhaya D."/>
            <person name="Cohan F.M."/>
            <person name="Kuhl M."/>
            <person name="Bryant D.A."/>
            <person name="Ward D.M."/>
        </authorList>
    </citation>
    <scope>NUCLEOTIDE SEQUENCE [LARGE SCALE GENOMIC DNA]</scope>
    <source>
        <strain evidence="9">OS</strain>
    </source>
</reference>
<evidence type="ECO:0000259" key="8">
    <source>
        <dbReference type="Pfam" id="PF09335"/>
    </source>
</evidence>
<dbReference type="PANTHER" id="PTHR30353:SF0">
    <property type="entry name" value="TRANSMEMBRANE PROTEIN"/>
    <property type="match status" value="1"/>
</dbReference>
<evidence type="ECO:0000313" key="9">
    <source>
        <dbReference type="EMBL" id="RFM25097.1"/>
    </source>
</evidence>
<evidence type="ECO:0000256" key="1">
    <source>
        <dbReference type="ARBA" id="ARBA00004651"/>
    </source>
</evidence>
<gene>
    <name evidence="9" type="ORF">D0433_02680</name>
</gene>
<comment type="subcellular location">
    <subcellularLocation>
        <location evidence="1 7">Cell membrane</location>
        <topology evidence="1 7">Multi-pass membrane protein</topology>
    </subcellularLocation>
</comment>
<dbReference type="InterPro" id="IPR032818">
    <property type="entry name" value="DedA-like"/>
</dbReference>
<sequence>MEGFHQVSSLDELIRWGGYTVLFFIVFAETGLFFGFLLPGDSLLITAGLVAASGKLGFWETNVVMISAAILGDSTGYFIGRALGRKLFEKEDSLIFRREYLIRTQNFYDKHGGKTIFFARFVPVIRSFATTVAGIAKMSYPRFITFSVSGAITWIASLTSLGYFLGSQFPELDTYINLIISITVLAIVSSIVFRLIRAKIELQRAKSVKASDTD</sequence>
<keyword evidence="5 7" id="KW-1133">Transmembrane helix</keyword>
<feature type="transmembrane region" description="Helical" evidence="7">
    <location>
        <begin position="16"/>
        <end position="38"/>
    </location>
</feature>
<dbReference type="Pfam" id="PF09335">
    <property type="entry name" value="VTT_dom"/>
    <property type="match status" value="1"/>
</dbReference>
<dbReference type="AlphaFoldDB" id="A0A395M2U8"/>
<proteinExistence type="inferred from homology"/>
<feature type="transmembrane region" description="Helical" evidence="7">
    <location>
        <begin position="143"/>
        <end position="163"/>
    </location>
</feature>
<feature type="domain" description="VTT" evidence="8">
    <location>
        <begin position="38"/>
        <end position="163"/>
    </location>
</feature>
<dbReference type="Proteomes" id="UP000266389">
    <property type="component" value="Unassembled WGS sequence"/>
</dbReference>
<protein>
    <submittedName>
        <fullName evidence="9">DedA family protein</fullName>
    </submittedName>
</protein>
<evidence type="ECO:0000256" key="7">
    <source>
        <dbReference type="RuleBase" id="RU367016"/>
    </source>
</evidence>
<accession>A0A395M2U8</accession>
<evidence type="ECO:0000256" key="6">
    <source>
        <dbReference type="ARBA" id="ARBA00023136"/>
    </source>
</evidence>
<keyword evidence="3 7" id="KW-1003">Cell membrane</keyword>
<feature type="transmembrane region" description="Helical" evidence="7">
    <location>
        <begin position="175"/>
        <end position="196"/>
    </location>
</feature>
<feature type="transmembrane region" description="Helical" evidence="7">
    <location>
        <begin position="58"/>
        <end position="80"/>
    </location>
</feature>
<evidence type="ECO:0000313" key="10">
    <source>
        <dbReference type="Proteomes" id="UP000266389"/>
    </source>
</evidence>
<dbReference type="PANTHER" id="PTHR30353">
    <property type="entry name" value="INNER MEMBRANE PROTEIN DEDA-RELATED"/>
    <property type="match status" value="1"/>
</dbReference>
<evidence type="ECO:0000256" key="5">
    <source>
        <dbReference type="ARBA" id="ARBA00022989"/>
    </source>
</evidence>
<evidence type="ECO:0000256" key="2">
    <source>
        <dbReference type="ARBA" id="ARBA00010792"/>
    </source>
</evidence>
<organism evidence="9 10">
    <name type="scientific">Candidatus Thermochlorobacter aerophilus</name>
    <dbReference type="NCBI Taxonomy" id="1868324"/>
    <lineage>
        <taxon>Bacteria</taxon>
        <taxon>Pseudomonadati</taxon>
        <taxon>Chlorobiota</taxon>
        <taxon>Chlorobiia</taxon>
        <taxon>Chlorobiales</taxon>
        <taxon>Candidatus Thermochlorobacteriaceae</taxon>
        <taxon>Candidatus Thermochlorobacter</taxon>
    </lineage>
</organism>
<keyword evidence="4 7" id="KW-0812">Transmembrane</keyword>
<dbReference type="GO" id="GO:0005886">
    <property type="term" value="C:plasma membrane"/>
    <property type="evidence" value="ECO:0007669"/>
    <property type="project" value="UniProtKB-SubCell"/>
</dbReference>
<comment type="similarity">
    <text evidence="2 7">Belongs to the DedA family.</text>
</comment>
<evidence type="ECO:0000256" key="3">
    <source>
        <dbReference type="ARBA" id="ARBA00022475"/>
    </source>
</evidence>
<comment type="caution">
    <text evidence="9">The sequence shown here is derived from an EMBL/GenBank/DDBJ whole genome shotgun (WGS) entry which is preliminary data.</text>
</comment>
<dbReference type="InterPro" id="IPR032816">
    <property type="entry name" value="VTT_dom"/>
</dbReference>
<dbReference type="EMBL" id="PHFL01000010">
    <property type="protein sequence ID" value="RFM25097.1"/>
    <property type="molecule type" value="Genomic_DNA"/>
</dbReference>
<evidence type="ECO:0000256" key="4">
    <source>
        <dbReference type="ARBA" id="ARBA00022692"/>
    </source>
</evidence>